<dbReference type="EMBL" id="KL367638">
    <property type="protein sequence ID" value="KFD61039.1"/>
    <property type="molecule type" value="Genomic_DNA"/>
</dbReference>
<evidence type="ECO:0000313" key="1">
    <source>
        <dbReference type="EMBL" id="KFD47012.1"/>
    </source>
</evidence>
<evidence type="ECO:0000313" key="3">
    <source>
        <dbReference type="Proteomes" id="UP000030764"/>
    </source>
</evidence>
<proteinExistence type="predicted"/>
<dbReference type="AlphaFoldDB" id="A0A085LPW6"/>
<organism evidence="1 3">
    <name type="scientific">Trichuris suis</name>
    <name type="common">pig whipworm</name>
    <dbReference type="NCBI Taxonomy" id="68888"/>
    <lineage>
        <taxon>Eukaryota</taxon>
        <taxon>Metazoa</taxon>
        <taxon>Ecdysozoa</taxon>
        <taxon>Nematoda</taxon>
        <taxon>Enoplea</taxon>
        <taxon>Dorylaimia</taxon>
        <taxon>Trichinellida</taxon>
        <taxon>Trichuridae</taxon>
        <taxon>Trichuris</taxon>
    </lineage>
</organism>
<gene>
    <name evidence="1" type="ORF">M513_12094</name>
    <name evidence="2" type="ORF">M514_12094</name>
</gene>
<dbReference type="Proteomes" id="UP000030758">
    <property type="component" value="Unassembled WGS sequence"/>
</dbReference>
<evidence type="ECO:0000313" key="2">
    <source>
        <dbReference type="EMBL" id="KFD61039.1"/>
    </source>
</evidence>
<sequence length="71" mass="8150">MQEKPVGVYAMLLRRRQVATDHLFIRNADAPEMMHLLMRGRCGDLSDLSTLIRLDGTMSQTEQNAYLIQKT</sequence>
<dbReference type="Proteomes" id="UP000030764">
    <property type="component" value="Unassembled WGS sequence"/>
</dbReference>
<name>A0A085LPW6_9BILA</name>
<protein>
    <submittedName>
        <fullName evidence="1">Uncharacterized protein</fullName>
    </submittedName>
</protein>
<accession>A0A085LPW6</accession>
<reference evidence="1 3" key="1">
    <citation type="journal article" date="2014" name="Nat. Genet.">
        <title>Genome and transcriptome of the porcine whipworm Trichuris suis.</title>
        <authorList>
            <person name="Jex A.R."/>
            <person name="Nejsum P."/>
            <person name="Schwarz E.M."/>
            <person name="Hu L."/>
            <person name="Young N.D."/>
            <person name="Hall R.S."/>
            <person name="Korhonen P.K."/>
            <person name="Liao S."/>
            <person name="Thamsborg S."/>
            <person name="Xia J."/>
            <person name="Xu P."/>
            <person name="Wang S."/>
            <person name="Scheerlinck J.P."/>
            <person name="Hofmann A."/>
            <person name="Sternberg P.W."/>
            <person name="Wang J."/>
            <person name="Gasser R.B."/>
        </authorList>
    </citation>
    <scope>NUCLEOTIDE SEQUENCE [LARGE SCALE GENOMIC DNA]</scope>
    <source>
        <strain evidence="2">DCEP-RM93F</strain>
        <strain evidence="1">DCEP-RM93M</strain>
    </source>
</reference>
<dbReference type="EMBL" id="KL363343">
    <property type="protein sequence ID" value="KFD47012.1"/>
    <property type="molecule type" value="Genomic_DNA"/>
</dbReference>
<keyword evidence="3" id="KW-1185">Reference proteome</keyword>